<dbReference type="SUPFAM" id="SSF56349">
    <property type="entry name" value="DNA breaking-rejoining enzymes"/>
    <property type="match status" value="1"/>
</dbReference>
<keyword evidence="1" id="KW-0233">DNA recombination</keyword>
<dbReference type="Gene3D" id="1.10.443.10">
    <property type="entry name" value="Intergrase catalytic core"/>
    <property type="match status" value="1"/>
</dbReference>
<dbReference type="GO" id="GO:0006310">
    <property type="term" value="P:DNA recombination"/>
    <property type="evidence" value="ECO:0007669"/>
    <property type="project" value="UniProtKB-KW"/>
</dbReference>
<dbReference type="EMBL" id="BQKC01000002">
    <property type="protein sequence ID" value="GJM56282.1"/>
    <property type="molecule type" value="Genomic_DNA"/>
</dbReference>
<dbReference type="GO" id="GO:0015074">
    <property type="term" value="P:DNA integration"/>
    <property type="evidence" value="ECO:0007669"/>
    <property type="project" value="InterPro"/>
</dbReference>
<evidence type="ECO:0000313" key="2">
    <source>
        <dbReference type="EMBL" id="GJM56282.1"/>
    </source>
</evidence>
<evidence type="ECO:0000313" key="3">
    <source>
        <dbReference type="Proteomes" id="UP001055025"/>
    </source>
</evidence>
<name>A0AAV5B6D6_9ACTN</name>
<protein>
    <submittedName>
        <fullName evidence="2">Uncharacterized protein</fullName>
    </submittedName>
</protein>
<dbReference type="InterPro" id="IPR013762">
    <property type="entry name" value="Integrase-like_cat_sf"/>
</dbReference>
<keyword evidence="3" id="KW-1185">Reference proteome</keyword>
<sequence length="407" mass="44929">MPLEKTTTSDGRYEVAAWALNPVSEDGNGVWKTRWLITDTYTGDSMKETRTLVADSREAAEEKRDRMRWDIVEALEGGYFDSAESGILGYLGKVLEGPFDSAEDMARTEEASKILVSLLLGTDLGRTPWRIWTDTMARKVRAMIRDAGAEKAVERRAKELLTAVLERSRTYVQSLSHSAPGAVSRVVSTLDGVTMVMMAVDRDALRHPRRAAYAWISLLTGFQYLRIVALRRCDLDFDTRTITSRLKASPLGSGFAPHYEVEDAPVMVNQWPESLDPVMVWAAAACEDPSPDAFLFPNDRTGFDATSYVSRWIRGLEMSVLGEDAVEEIANSKRSPLALQRKVYGTTMTRAGFTPSKVTSTVGFIRGIGAAAPGGTEGMTMAEVAQRDLPAPDREVWGSLIAKEIED</sequence>
<comment type="caution">
    <text evidence="2">The sequence shown here is derived from an EMBL/GenBank/DDBJ whole genome shotgun (WGS) entry which is preliminary data.</text>
</comment>
<evidence type="ECO:0000256" key="1">
    <source>
        <dbReference type="ARBA" id="ARBA00023172"/>
    </source>
</evidence>
<organism evidence="2 3">
    <name type="scientific">Granulimonas faecalis</name>
    <dbReference type="NCBI Taxonomy" id="2894155"/>
    <lineage>
        <taxon>Bacteria</taxon>
        <taxon>Bacillati</taxon>
        <taxon>Actinomycetota</taxon>
        <taxon>Coriobacteriia</taxon>
        <taxon>Coriobacteriales</taxon>
        <taxon>Kribbibacteriaceae</taxon>
        <taxon>Granulimonas</taxon>
    </lineage>
</organism>
<accession>A0AAV5B6D6</accession>
<gene>
    <name evidence="2" type="ORF">ATOP_19370</name>
</gene>
<dbReference type="RefSeq" id="WP_135978609.1">
    <property type="nucleotide sequence ID" value="NZ_BQKC01000002.1"/>
</dbReference>
<dbReference type="GO" id="GO:0003677">
    <property type="term" value="F:DNA binding"/>
    <property type="evidence" value="ECO:0007669"/>
    <property type="project" value="InterPro"/>
</dbReference>
<proteinExistence type="predicted"/>
<dbReference type="InterPro" id="IPR011010">
    <property type="entry name" value="DNA_brk_join_enz"/>
</dbReference>
<dbReference type="Proteomes" id="UP001055025">
    <property type="component" value="Unassembled WGS sequence"/>
</dbReference>
<reference evidence="2" key="1">
    <citation type="journal article" date="2022" name="Int. J. Syst. Evol. Microbiol.">
        <title>Granulimonas faecalis gen. nov., sp. nov., and Leptogranulimonas caecicola gen. nov., sp. nov., novel lactate-producing Atopobiaceae bacteria isolated from mouse intestines, and an emended description of the family Atopobiaceae.</title>
        <authorList>
            <person name="Morinaga K."/>
            <person name="Kusada H."/>
            <person name="Sakamoto S."/>
            <person name="Murakami T."/>
            <person name="Toyoda A."/>
            <person name="Mori H."/>
            <person name="Meng X.Y."/>
            <person name="Takashino M."/>
            <person name="Murotomi K."/>
            <person name="Tamaki H."/>
        </authorList>
    </citation>
    <scope>NUCLEOTIDE SEQUENCE</scope>
    <source>
        <strain evidence="2">OPF53</strain>
    </source>
</reference>
<dbReference type="AlphaFoldDB" id="A0AAV5B6D6"/>